<dbReference type="Gene3D" id="2.120.10.30">
    <property type="entry name" value="TolB, C-terminal domain"/>
    <property type="match status" value="1"/>
</dbReference>
<dbReference type="GO" id="GO:0005509">
    <property type="term" value="F:calcium ion binding"/>
    <property type="evidence" value="ECO:0007669"/>
    <property type="project" value="TreeGrafter"/>
</dbReference>
<comment type="similarity">
    <text evidence="1">Belongs to the SMP-30/CGR1 family.</text>
</comment>
<dbReference type="GO" id="GO:0004341">
    <property type="term" value="F:gluconolactonase activity"/>
    <property type="evidence" value="ECO:0007669"/>
    <property type="project" value="TreeGrafter"/>
</dbReference>
<accession>A0A7R9C2C5</accession>
<dbReference type="PANTHER" id="PTHR10907">
    <property type="entry name" value="REGUCALCIN"/>
    <property type="match status" value="1"/>
</dbReference>
<evidence type="ECO:0000256" key="1">
    <source>
        <dbReference type="ARBA" id="ARBA00008853"/>
    </source>
</evidence>
<dbReference type="AlphaFoldDB" id="A0A7R9C2C5"/>
<dbReference type="EMBL" id="CAJPEX010009269">
    <property type="protein sequence ID" value="CAG0924835.1"/>
    <property type="molecule type" value="Genomic_DNA"/>
</dbReference>
<feature type="domain" description="SMP-30/Gluconolactonase/LRE-like region" evidence="3">
    <location>
        <begin position="64"/>
        <end position="228"/>
    </location>
</feature>
<feature type="region of interest" description="Disordered" evidence="2">
    <location>
        <begin position="1"/>
        <end position="39"/>
    </location>
</feature>
<name>A0A7R9C2C5_9CRUS</name>
<evidence type="ECO:0000313" key="5">
    <source>
        <dbReference type="Proteomes" id="UP000678499"/>
    </source>
</evidence>
<feature type="non-terminal residue" evidence="4">
    <location>
        <position position="1"/>
    </location>
</feature>
<dbReference type="InterPro" id="IPR005511">
    <property type="entry name" value="SMP-30"/>
</dbReference>
<dbReference type="PRINTS" id="PR01790">
    <property type="entry name" value="SMP30FAMILY"/>
</dbReference>
<keyword evidence="5" id="KW-1185">Reference proteome</keyword>
<dbReference type="InterPro" id="IPR013658">
    <property type="entry name" value="SGL"/>
</dbReference>
<dbReference type="PANTHER" id="PTHR10907:SF47">
    <property type="entry name" value="REGUCALCIN"/>
    <property type="match status" value="1"/>
</dbReference>
<proteinExistence type="inferred from homology"/>
<dbReference type="InterPro" id="IPR011042">
    <property type="entry name" value="6-blade_b-propeller_TolB-like"/>
</dbReference>
<sequence length="263" mass="28157">STDCRRIRRPAGSNFNETDPCLDSPEISPVELPGDEGSAGLQSLRGPYQVVSTLDEPDGNFLKTAKVDACGRLWVGSSGRQNGDQVGCVFGAGTAKVYGVSWSRRLLPKIPGLSQTSGMAWAPDDRTLYMIDSAETCVFAYDYHAKTGSLANPRAIFDASKFGNGVALHGMTIDNDGYLYIGIYGLGRVIIVDPESHQLVGYVCLPTPYVTGVTWGGEALDTLYVTSAARQADLTSHPTSGSLFQVTDLDAKGFRNLKAHLVV</sequence>
<dbReference type="Pfam" id="PF08450">
    <property type="entry name" value="SGL"/>
    <property type="match status" value="1"/>
</dbReference>
<dbReference type="SUPFAM" id="SSF63829">
    <property type="entry name" value="Calcium-dependent phosphotriesterase"/>
    <property type="match status" value="1"/>
</dbReference>
<dbReference type="Proteomes" id="UP000678499">
    <property type="component" value="Unassembled WGS sequence"/>
</dbReference>
<evidence type="ECO:0000313" key="4">
    <source>
        <dbReference type="EMBL" id="CAD7284683.1"/>
    </source>
</evidence>
<organism evidence="4">
    <name type="scientific">Notodromas monacha</name>
    <dbReference type="NCBI Taxonomy" id="399045"/>
    <lineage>
        <taxon>Eukaryota</taxon>
        <taxon>Metazoa</taxon>
        <taxon>Ecdysozoa</taxon>
        <taxon>Arthropoda</taxon>
        <taxon>Crustacea</taxon>
        <taxon>Oligostraca</taxon>
        <taxon>Ostracoda</taxon>
        <taxon>Podocopa</taxon>
        <taxon>Podocopida</taxon>
        <taxon>Cypridocopina</taxon>
        <taxon>Cypridoidea</taxon>
        <taxon>Cyprididae</taxon>
        <taxon>Notodromas</taxon>
    </lineage>
</organism>
<reference evidence="4" key="1">
    <citation type="submission" date="2020-11" db="EMBL/GenBank/DDBJ databases">
        <authorList>
            <person name="Tran Van P."/>
        </authorList>
    </citation>
    <scope>NUCLEOTIDE SEQUENCE</scope>
</reference>
<gene>
    <name evidence="4" type="ORF">NMOB1V02_LOCUS12288</name>
</gene>
<dbReference type="GO" id="GO:0019853">
    <property type="term" value="P:L-ascorbic acid biosynthetic process"/>
    <property type="evidence" value="ECO:0007669"/>
    <property type="project" value="TreeGrafter"/>
</dbReference>
<evidence type="ECO:0000259" key="3">
    <source>
        <dbReference type="Pfam" id="PF08450"/>
    </source>
</evidence>
<evidence type="ECO:0000256" key="2">
    <source>
        <dbReference type="SAM" id="MobiDB-lite"/>
    </source>
</evidence>
<dbReference type="EMBL" id="OA891306">
    <property type="protein sequence ID" value="CAD7284683.1"/>
    <property type="molecule type" value="Genomic_DNA"/>
</dbReference>
<protein>
    <recommendedName>
        <fullName evidence="3">SMP-30/Gluconolactonase/LRE-like region domain-containing protein</fullName>
    </recommendedName>
</protein>
<dbReference type="OrthoDB" id="423498at2759"/>